<feature type="domain" description="HTH myb-type" evidence="8">
    <location>
        <begin position="9"/>
        <end position="62"/>
    </location>
</feature>
<evidence type="ECO:0000256" key="6">
    <source>
        <dbReference type="ARBA" id="ARBA00023242"/>
    </source>
</evidence>
<accession>A0A2G9GX66</accession>
<reference evidence="10" key="1">
    <citation type="journal article" date="2018" name="Gigascience">
        <title>Genome assembly of the Pink Ipe (Handroanthus impetiginosus, Bignoniaceae), a highly valued, ecologically keystone Neotropical timber forest tree.</title>
        <authorList>
            <person name="Silva-Junior O.B."/>
            <person name="Grattapaglia D."/>
            <person name="Novaes E."/>
            <person name="Collevatti R.G."/>
        </authorList>
    </citation>
    <scope>NUCLEOTIDE SEQUENCE [LARGE SCALE GENOMIC DNA]</scope>
    <source>
        <strain evidence="10">cv. UFG-1</strain>
    </source>
</reference>
<evidence type="ECO:0000259" key="7">
    <source>
        <dbReference type="PROSITE" id="PS50090"/>
    </source>
</evidence>
<gene>
    <name evidence="9" type="ORF">CDL12_17808</name>
</gene>
<dbReference type="FunFam" id="1.10.10.60:FF:000015">
    <property type="entry name" value="Transcription factor RAX3"/>
    <property type="match status" value="1"/>
</dbReference>
<dbReference type="PROSITE" id="PS51294">
    <property type="entry name" value="HTH_MYB"/>
    <property type="match status" value="2"/>
</dbReference>
<feature type="domain" description="Myb-like" evidence="7">
    <location>
        <begin position="63"/>
        <end position="113"/>
    </location>
</feature>
<keyword evidence="10" id="KW-1185">Reference proteome</keyword>
<dbReference type="AlphaFoldDB" id="A0A2G9GX66"/>
<dbReference type="PANTHER" id="PTHR48000:SF67">
    <property type="entry name" value="MYB-LIKE DNA-BINDING DOMAIN CONTAINING PROTEIN, EXPRESSED"/>
    <property type="match status" value="1"/>
</dbReference>
<dbReference type="InterPro" id="IPR017930">
    <property type="entry name" value="Myb_dom"/>
</dbReference>
<dbReference type="CDD" id="cd00167">
    <property type="entry name" value="SANT"/>
    <property type="match status" value="2"/>
</dbReference>
<dbReference type="SUPFAM" id="SSF46689">
    <property type="entry name" value="Homeodomain-like"/>
    <property type="match status" value="1"/>
</dbReference>
<feature type="domain" description="Myb-like" evidence="7">
    <location>
        <begin position="9"/>
        <end position="62"/>
    </location>
</feature>
<dbReference type="Proteomes" id="UP000231279">
    <property type="component" value="Unassembled WGS sequence"/>
</dbReference>
<dbReference type="InterPro" id="IPR001005">
    <property type="entry name" value="SANT/Myb"/>
</dbReference>
<dbReference type="EMBL" id="NKXS01003495">
    <property type="protein sequence ID" value="PIN09600.1"/>
    <property type="molecule type" value="Genomic_DNA"/>
</dbReference>
<feature type="domain" description="HTH myb-type" evidence="8">
    <location>
        <begin position="63"/>
        <end position="117"/>
    </location>
</feature>
<dbReference type="Gene3D" id="1.10.10.60">
    <property type="entry name" value="Homeodomain-like"/>
    <property type="match status" value="2"/>
</dbReference>
<comment type="subcellular location">
    <subcellularLocation>
        <location evidence="1">Nucleus</location>
    </subcellularLocation>
</comment>
<dbReference type="InterPro" id="IPR009057">
    <property type="entry name" value="Homeodomain-like_sf"/>
</dbReference>
<sequence>MGRAPCCDKANVKKGPWSPEEDAKLKEFIEKFGTGGNWIALPQKAGLKRCGKSCRLRWLNYLRPNIKHGEFSDEEDRVICTLYSSIGSRWSIIAAQLPGRTDNDIKNYWNTKLKKKLMGMIPSNQAKFSSPFSGNFQTSAAQSTLSQFYNSFYAKSLTTIDQSLSSPQNYLYNPPMFQNSYNYQQSQEGLLDLQYGNNNCSVKEQSMLVFGGNDQVSCSSSDGSFGNMINGADPMNSLFLDQKANGVMANSQLQYDLEEVKQLISTTGNNFLFNDENKTHERGMYYY</sequence>
<protein>
    <submittedName>
        <fullName evidence="9">Transcription factor, Myb superfamily</fullName>
    </submittedName>
</protein>
<organism evidence="9 10">
    <name type="scientific">Handroanthus impetiginosus</name>
    <dbReference type="NCBI Taxonomy" id="429701"/>
    <lineage>
        <taxon>Eukaryota</taxon>
        <taxon>Viridiplantae</taxon>
        <taxon>Streptophyta</taxon>
        <taxon>Embryophyta</taxon>
        <taxon>Tracheophyta</taxon>
        <taxon>Spermatophyta</taxon>
        <taxon>Magnoliopsida</taxon>
        <taxon>eudicotyledons</taxon>
        <taxon>Gunneridae</taxon>
        <taxon>Pentapetalae</taxon>
        <taxon>asterids</taxon>
        <taxon>lamiids</taxon>
        <taxon>Lamiales</taxon>
        <taxon>Bignoniaceae</taxon>
        <taxon>Crescentiina</taxon>
        <taxon>Tabebuia alliance</taxon>
        <taxon>Handroanthus</taxon>
    </lineage>
</organism>
<dbReference type="STRING" id="429701.A0A2G9GX66"/>
<keyword evidence="4" id="KW-0238">DNA-binding</keyword>
<evidence type="ECO:0000256" key="1">
    <source>
        <dbReference type="ARBA" id="ARBA00004123"/>
    </source>
</evidence>
<keyword evidence="6" id="KW-0539">Nucleus</keyword>
<evidence type="ECO:0000256" key="5">
    <source>
        <dbReference type="ARBA" id="ARBA00023163"/>
    </source>
</evidence>
<evidence type="ECO:0000313" key="9">
    <source>
        <dbReference type="EMBL" id="PIN09600.1"/>
    </source>
</evidence>
<dbReference type="OrthoDB" id="2143914at2759"/>
<evidence type="ECO:0000256" key="3">
    <source>
        <dbReference type="ARBA" id="ARBA00023015"/>
    </source>
</evidence>
<dbReference type="GO" id="GO:0003677">
    <property type="term" value="F:DNA binding"/>
    <property type="evidence" value="ECO:0007669"/>
    <property type="project" value="UniProtKB-KW"/>
</dbReference>
<dbReference type="GO" id="GO:0005634">
    <property type="term" value="C:nucleus"/>
    <property type="evidence" value="ECO:0007669"/>
    <property type="project" value="UniProtKB-SubCell"/>
</dbReference>
<dbReference type="PROSITE" id="PS50090">
    <property type="entry name" value="MYB_LIKE"/>
    <property type="match status" value="2"/>
</dbReference>
<dbReference type="Pfam" id="PF00249">
    <property type="entry name" value="Myb_DNA-binding"/>
    <property type="match status" value="2"/>
</dbReference>
<comment type="caution">
    <text evidence="9">The sequence shown here is derived from an EMBL/GenBank/DDBJ whole genome shotgun (WGS) entry which is preliminary data.</text>
</comment>
<dbReference type="FunFam" id="1.10.10.60:FF:000222">
    <property type="entry name" value="Transcription factor MYB36"/>
    <property type="match status" value="1"/>
</dbReference>
<evidence type="ECO:0000313" key="10">
    <source>
        <dbReference type="Proteomes" id="UP000231279"/>
    </source>
</evidence>
<proteinExistence type="predicted"/>
<dbReference type="SMART" id="SM00717">
    <property type="entry name" value="SANT"/>
    <property type="match status" value="2"/>
</dbReference>
<dbReference type="PANTHER" id="PTHR48000">
    <property type="entry name" value="OS09G0431300 PROTEIN"/>
    <property type="match status" value="1"/>
</dbReference>
<evidence type="ECO:0000259" key="8">
    <source>
        <dbReference type="PROSITE" id="PS51294"/>
    </source>
</evidence>
<keyword evidence="2" id="KW-0677">Repeat</keyword>
<evidence type="ECO:0000256" key="4">
    <source>
        <dbReference type="ARBA" id="ARBA00023125"/>
    </source>
</evidence>
<keyword evidence="5" id="KW-0804">Transcription</keyword>
<evidence type="ECO:0000256" key="2">
    <source>
        <dbReference type="ARBA" id="ARBA00022737"/>
    </source>
</evidence>
<name>A0A2G9GX66_9LAMI</name>
<keyword evidence="3" id="KW-0805">Transcription regulation</keyword>